<reference evidence="16" key="1">
    <citation type="journal article" date="2021" name="Genome Biol. Evol.">
        <title>A High-Quality Reference Genome for a Parasitic Bivalve with Doubly Uniparental Inheritance (Bivalvia: Unionida).</title>
        <authorList>
            <person name="Smith C.H."/>
        </authorList>
    </citation>
    <scope>NUCLEOTIDE SEQUENCE</scope>
    <source>
        <strain evidence="16">CHS0354</strain>
    </source>
</reference>
<reference evidence="16" key="3">
    <citation type="submission" date="2023-05" db="EMBL/GenBank/DDBJ databases">
        <authorList>
            <person name="Smith C.H."/>
        </authorList>
    </citation>
    <scope>NUCLEOTIDE SEQUENCE</scope>
    <source>
        <strain evidence="16">CHS0354</strain>
        <tissue evidence="16">Mantle</tissue>
    </source>
</reference>
<keyword evidence="9" id="KW-0446">Lipid-binding</keyword>
<protein>
    <recommendedName>
        <fullName evidence="5">Mitochondria-eating protein</fullName>
    </recommendedName>
    <alternativeName>
        <fullName evidence="12">Spermatogenesis-associated protein 18</fullName>
    </alternativeName>
</protein>
<dbReference type="GO" id="GO:0008289">
    <property type="term" value="F:lipid binding"/>
    <property type="evidence" value="ECO:0007669"/>
    <property type="project" value="UniProtKB-KW"/>
</dbReference>
<evidence type="ECO:0000256" key="8">
    <source>
        <dbReference type="ARBA" id="ARBA00023054"/>
    </source>
</evidence>
<sequence length="714" mass="81950">MSFLSCIGKKSGQKKSKKNVPVVRDTKEEENRNEPVKGENNTEKDGKAEFPDHLNPTCPESNKNDENAKYDQIHSTIELAANDAISGLKKNEDDLLKIKEELKKLEVENQTLVNSSKLKDELLGSKSDEISRLIKFNSELRSKLTQGEADRARISADNHDLRQKIATMEDTQKQMSKGQPESLINDAETNSTFATCTARPMRNIDKVDVLKRLSQTEARLSLSMDENKQLREDLKDMLETHIDLQSKLADSGTLEGDSLLTNSENKILMSSRRTKSVGAIEIQKTVVYRHAAVQTEVIIQGSEAISIMLKTLELEYSQLQNEYEQLQNSFEDLLNRLQDAEEKQNKLTLEKQNGAWSKGSEALERTEVQHEELKKTITCLDGLCQMLQSRIEKLENDNKCVRSRGEKLNLQNSKQKTELDKVQKDMKNLREENDHLLKDNRRLLDELKNKTSSDNDSLRQEFADIKDKYEEAQKRLSIIAAETLSRGGYRIQNIDDKNSPIKLAEEFRCDLYGNDWCEAYLMLTAKLGKDERKATQILLDLCTESYLFVKRCARYQLDTVYNALLNPSGNNFRSGQRNSKRRTGDDIPESFRQQMMSLRMQPSADLIVSLMSDFLEQFEYERSRHLRSISQKDLQEISPYISKCVRLSWRMAVQEPPMYLLFKIKRSSPFDKTKFDVYTVNGELVDFLVWPAVLKGEHGECLQKGVIQPLNSKA</sequence>
<dbReference type="InterPro" id="IPR026169">
    <property type="entry name" value="MIEAP"/>
</dbReference>
<dbReference type="GO" id="GO:0005759">
    <property type="term" value="C:mitochondrial matrix"/>
    <property type="evidence" value="ECO:0007669"/>
    <property type="project" value="UniProtKB-SubCell"/>
</dbReference>
<comment type="subcellular location">
    <subcellularLocation>
        <location evidence="3">Cytoplasm</location>
    </subcellularLocation>
    <subcellularLocation>
        <location evidence="2">Mitochondrion matrix</location>
    </subcellularLocation>
    <subcellularLocation>
        <location evidence="1">Mitochondrion outer membrane</location>
    </subcellularLocation>
</comment>
<organism evidence="16 17">
    <name type="scientific">Potamilus streckersoni</name>
    <dbReference type="NCBI Taxonomy" id="2493646"/>
    <lineage>
        <taxon>Eukaryota</taxon>
        <taxon>Metazoa</taxon>
        <taxon>Spiralia</taxon>
        <taxon>Lophotrochozoa</taxon>
        <taxon>Mollusca</taxon>
        <taxon>Bivalvia</taxon>
        <taxon>Autobranchia</taxon>
        <taxon>Heteroconchia</taxon>
        <taxon>Palaeoheterodonta</taxon>
        <taxon>Unionida</taxon>
        <taxon>Unionoidea</taxon>
        <taxon>Unionidae</taxon>
        <taxon>Ambleminae</taxon>
        <taxon>Lampsilini</taxon>
        <taxon>Potamilus</taxon>
    </lineage>
</organism>
<dbReference type="AlphaFoldDB" id="A0AAE0WAR9"/>
<evidence type="ECO:0000256" key="14">
    <source>
        <dbReference type="SAM" id="MobiDB-lite"/>
    </source>
</evidence>
<feature type="coiled-coil region" evidence="13">
    <location>
        <begin position="377"/>
        <end position="482"/>
    </location>
</feature>
<evidence type="ECO:0000259" key="15">
    <source>
        <dbReference type="Pfam" id="PF16026"/>
    </source>
</evidence>
<feature type="coiled-coil region" evidence="13">
    <location>
        <begin position="213"/>
        <end position="247"/>
    </location>
</feature>
<evidence type="ECO:0000256" key="4">
    <source>
        <dbReference type="ARBA" id="ARBA00008233"/>
    </source>
</evidence>
<comment type="similarity">
    <text evidence="4">Belongs to the MIEAP family.</text>
</comment>
<feature type="compositionally biased region" description="Basic and acidic residues" evidence="14">
    <location>
        <begin position="24"/>
        <end position="52"/>
    </location>
</feature>
<name>A0AAE0WAR9_9BIVA</name>
<evidence type="ECO:0000256" key="5">
    <source>
        <dbReference type="ARBA" id="ARBA00019863"/>
    </source>
</evidence>
<feature type="coiled-coil region" evidence="13">
    <location>
        <begin position="302"/>
        <end position="350"/>
    </location>
</feature>
<evidence type="ECO:0000256" key="13">
    <source>
        <dbReference type="SAM" id="Coils"/>
    </source>
</evidence>
<dbReference type="Proteomes" id="UP001195483">
    <property type="component" value="Unassembled WGS sequence"/>
</dbReference>
<dbReference type="Pfam" id="PF16026">
    <property type="entry name" value="MIEAP"/>
    <property type="match status" value="1"/>
</dbReference>
<keyword evidence="17" id="KW-1185">Reference proteome</keyword>
<keyword evidence="8 13" id="KW-0175">Coiled coil</keyword>
<evidence type="ECO:0000256" key="1">
    <source>
        <dbReference type="ARBA" id="ARBA00004294"/>
    </source>
</evidence>
<keyword evidence="6" id="KW-0963">Cytoplasm</keyword>
<keyword evidence="10" id="KW-0496">Mitochondrion</keyword>
<proteinExistence type="inferred from homology"/>
<accession>A0AAE0WAR9</accession>
<keyword evidence="11" id="KW-0472">Membrane</keyword>
<evidence type="ECO:0000256" key="10">
    <source>
        <dbReference type="ARBA" id="ARBA00023128"/>
    </source>
</evidence>
<dbReference type="GO" id="GO:0005741">
    <property type="term" value="C:mitochondrial outer membrane"/>
    <property type="evidence" value="ECO:0007669"/>
    <property type="project" value="UniProtKB-SubCell"/>
</dbReference>
<evidence type="ECO:0000256" key="2">
    <source>
        <dbReference type="ARBA" id="ARBA00004305"/>
    </source>
</evidence>
<dbReference type="GO" id="GO:0035694">
    <property type="term" value="P:mitochondrial protein catabolic process"/>
    <property type="evidence" value="ECO:0007669"/>
    <property type="project" value="InterPro"/>
</dbReference>
<dbReference type="PANTHER" id="PTHR21771:SF0">
    <property type="entry name" value="MITOCHONDRIA-EATING PROTEIN"/>
    <property type="match status" value="1"/>
</dbReference>
<dbReference type="PANTHER" id="PTHR21771">
    <property type="entry name" value="MITOCHONDRIA-EATING PROTEIN-RELATED"/>
    <property type="match status" value="1"/>
</dbReference>
<evidence type="ECO:0000256" key="12">
    <source>
        <dbReference type="ARBA" id="ARBA00032687"/>
    </source>
</evidence>
<evidence type="ECO:0000256" key="6">
    <source>
        <dbReference type="ARBA" id="ARBA00022490"/>
    </source>
</evidence>
<feature type="domain" description="Mitochondria-eating protein C-terminal" evidence="15">
    <location>
        <begin position="502"/>
        <end position="708"/>
    </location>
</feature>
<feature type="coiled-coil region" evidence="13">
    <location>
        <begin position="88"/>
        <end position="115"/>
    </location>
</feature>
<dbReference type="EMBL" id="JAEAOA010001030">
    <property type="protein sequence ID" value="KAK3607711.1"/>
    <property type="molecule type" value="Genomic_DNA"/>
</dbReference>
<feature type="region of interest" description="Disordered" evidence="14">
    <location>
        <begin position="1"/>
        <end position="65"/>
    </location>
</feature>
<reference evidence="16" key="2">
    <citation type="journal article" date="2021" name="Genome Biol. Evol.">
        <title>Developing a high-quality reference genome for a parasitic bivalve with doubly uniparental inheritance (Bivalvia: Unionida).</title>
        <authorList>
            <person name="Smith C.H."/>
        </authorList>
    </citation>
    <scope>NUCLEOTIDE SEQUENCE</scope>
    <source>
        <strain evidence="16">CHS0354</strain>
        <tissue evidence="16">Mantle</tissue>
    </source>
</reference>
<evidence type="ECO:0000256" key="9">
    <source>
        <dbReference type="ARBA" id="ARBA00023121"/>
    </source>
</evidence>
<evidence type="ECO:0000256" key="7">
    <source>
        <dbReference type="ARBA" id="ARBA00022787"/>
    </source>
</evidence>
<dbReference type="GO" id="GO:0035695">
    <property type="term" value="P:mitophagy by internal vacuole formation"/>
    <property type="evidence" value="ECO:0007669"/>
    <property type="project" value="TreeGrafter"/>
</dbReference>
<evidence type="ECO:0000256" key="11">
    <source>
        <dbReference type="ARBA" id="ARBA00023136"/>
    </source>
</evidence>
<comment type="caution">
    <text evidence="16">The sequence shown here is derived from an EMBL/GenBank/DDBJ whole genome shotgun (WGS) entry which is preliminary data.</text>
</comment>
<evidence type="ECO:0000313" key="16">
    <source>
        <dbReference type="EMBL" id="KAK3607711.1"/>
    </source>
</evidence>
<gene>
    <name evidence="16" type="ORF">CHS0354_016737</name>
</gene>
<keyword evidence="7" id="KW-1000">Mitochondrion outer membrane</keyword>
<evidence type="ECO:0000256" key="3">
    <source>
        <dbReference type="ARBA" id="ARBA00004496"/>
    </source>
</evidence>
<dbReference type="InterPro" id="IPR031981">
    <property type="entry name" value="MIEAP_C"/>
</dbReference>
<evidence type="ECO:0000313" key="17">
    <source>
        <dbReference type="Proteomes" id="UP001195483"/>
    </source>
</evidence>